<feature type="region of interest" description="Disordered" evidence="1">
    <location>
        <begin position="58"/>
        <end position="92"/>
    </location>
</feature>
<name>A0ABS1CZU2_9PROT</name>
<evidence type="ECO:0000256" key="1">
    <source>
        <dbReference type="SAM" id="MobiDB-lite"/>
    </source>
</evidence>
<reference evidence="2 3" key="1">
    <citation type="journal article" date="2020" name="Microorganisms">
        <title>Osmotic Adaptation and Compatible Solute Biosynthesis of Phototrophic Bacteria as Revealed from Genome Analyses.</title>
        <authorList>
            <person name="Imhoff J.F."/>
            <person name="Rahn T."/>
            <person name="Kunzel S."/>
            <person name="Keller A."/>
            <person name="Neulinger S.C."/>
        </authorList>
    </citation>
    <scope>NUCLEOTIDE SEQUENCE [LARGE SCALE GENOMIC DNA]</scope>
    <source>
        <strain evidence="2 3">DSM 15382</strain>
    </source>
</reference>
<proteinExistence type="predicted"/>
<gene>
    <name evidence="2" type="ORF">CKO45_14990</name>
</gene>
<dbReference type="EMBL" id="NRSG01000107">
    <property type="protein sequence ID" value="MBK1659542.1"/>
    <property type="molecule type" value="Genomic_DNA"/>
</dbReference>
<evidence type="ECO:0000313" key="3">
    <source>
        <dbReference type="Proteomes" id="UP000697995"/>
    </source>
</evidence>
<feature type="compositionally biased region" description="Low complexity" evidence="1">
    <location>
        <begin position="65"/>
        <end position="77"/>
    </location>
</feature>
<dbReference type="Proteomes" id="UP000697995">
    <property type="component" value="Unassembled WGS sequence"/>
</dbReference>
<comment type="caution">
    <text evidence="2">The sequence shown here is derived from an EMBL/GenBank/DDBJ whole genome shotgun (WGS) entry which is preliminary data.</text>
</comment>
<feature type="non-terminal residue" evidence="2">
    <location>
        <position position="156"/>
    </location>
</feature>
<evidence type="ECO:0008006" key="4">
    <source>
        <dbReference type="Google" id="ProtNLM"/>
    </source>
</evidence>
<accession>A0ABS1CZU2</accession>
<sequence length="156" mass="15638">MRQRRRSLPIRMRLLGAWIGSALLHAAAGAAAMLALAWRATPLPPGPAPALQVVWLAPAEDGEQPPATTEAPAGAAAPPAPLGPARPGMEPEDALATQLGALLPMQPAEPMPMRAPAALPPLPIPMAEPPPVPDPASLFAPPGSAAGARIGIGSAG</sequence>
<protein>
    <recommendedName>
        <fullName evidence="4">Energy transducer TonB</fullName>
    </recommendedName>
</protein>
<keyword evidence="3" id="KW-1185">Reference proteome</keyword>
<organism evidence="2 3">
    <name type="scientific">Paracraurococcus ruber</name>
    <dbReference type="NCBI Taxonomy" id="77675"/>
    <lineage>
        <taxon>Bacteria</taxon>
        <taxon>Pseudomonadati</taxon>
        <taxon>Pseudomonadota</taxon>
        <taxon>Alphaproteobacteria</taxon>
        <taxon>Acetobacterales</taxon>
        <taxon>Roseomonadaceae</taxon>
        <taxon>Paracraurococcus</taxon>
    </lineage>
</organism>
<evidence type="ECO:0000313" key="2">
    <source>
        <dbReference type="EMBL" id="MBK1659542.1"/>
    </source>
</evidence>